<keyword evidence="1" id="KW-0175">Coiled coil</keyword>
<organism evidence="4">
    <name type="scientific">uncultured Cytophagales bacterium</name>
    <dbReference type="NCBI Taxonomy" id="158755"/>
    <lineage>
        <taxon>Bacteria</taxon>
        <taxon>Pseudomonadati</taxon>
        <taxon>Bacteroidota</taxon>
        <taxon>Sphingobacteriia</taxon>
        <taxon>Sphingobacteriales</taxon>
        <taxon>environmental samples</taxon>
    </lineage>
</organism>
<protein>
    <submittedName>
        <fullName evidence="4">Uncharacterized protein</fullName>
    </submittedName>
</protein>
<feature type="region of interest" description="Disordered" evidence="2">
    <location>
        <begin position="242"/>
        <end position="262"/>
    </location>
</feature>
<proteinExistence type="predicted"/>
<evidence type="ECO:0000256" key="1">
    <source>
        <dbReference type="SAM" id="Coils"/>
    </source>
</evidence>
<accession>A0A6J4ISN0</accession>
<feature type="coiled-coil region" evidence="1">
    <location>
        <begin position="173"/>
        <end position="200"/>
    </location>
</feature>
<feature type="signal peptide" evidence="3">
    <location>
        <begin position="1"/>
        <end position="23"/>
    </location>
</feature>
<sequence>MNKLIFGLAFSWVLAGLVPAVRAQQAPPRVTHYYIDDGTAFSAEDFGRVAEDPARADAAFWQVQLYREGSLERDSAWGAISGPDWKSVLDQYYRELTFEQDYRKLFRQAPPQYKERNYTNHVAPVAIRVKKKARQYKALVAQLPTVSTKLNKHIDFFVSANKTVEDNSDVLMSNELRNQLKNYATELMRITKNFRNAELELLYDPNPLLMENLIRGDYRGKGGIDEALAPLEKLQPALQQLLTKEYDPERPIPVQQPDSSNN</sequence>
<name>A0A6J4ISN0_9SPHI</name>
<evidence type="ECO:0000256" key="3">
    <source>
        <dbReference type="SAM" id="SignalP"/>
    </source>
</evidence>
<gene>
    <name evidence="4" type="ORF">AVDCRST_MAG56-2561</name>
</gene>
<evidence type="ECO:0000256" key="2">
    <source>
        <dbReference type="SAM" id="MobiDB-lite"/>
    </source>
</evidence>
<reference evidence="4" key="1">
    <citation type="submission" date="2020-02" db="EMBL/GenBank/DDBJ databases">
        <authorList>
            <person name="Meier V. D."/>
        </authorList>
    </citation>
    <scope>NUCLEOTIDE SEQUENCE</scope>
    <source>
        <strain evidence="4">AVDCRST_MAG56</strain>
    </source>
</reference>
<dbReference type="AlphaFoldDB" id="A0A6J4ISN0"/>
<keyword evidence="3" id="KW-0732">Signal</keyword>
<dbReference type="EMBL" id="CADCTQ010000209">
    <property type="protein sequence ID" value="CAA9258448.1"/>
    <property type="molecule type" value="Genomic_DNA"/>
</dbReference>
<evidence type="ECO:0000313" key="4">
    <source>
        <dbReference type="EMBL" id="CAA9258448.1"/>
    </source>
</evidence>
<feature type="chain" id="PRO_5026723611" evidence="3">
    <location>
        <begin position="24"/>
        <end position="262"/>
    </location>
</feature>